<name>A0A931C9X4_9ACTN</name>
<dbReference type="InterPro" id="IPR002934">
    <property type="entry name" value="Polymerase_NTP_transf_dom"/>
</dbReference>
<dbReference type="InterPro" id="IPR043519">
    <property type="entry name" value="NT_sf"/>
</dbReference>
<keyword evidence="3" id="KW-1185">Reference proteome</keyword>
<evidence type="ECO:0000259" key="1">
    <source>
        <dbReference type="Pfam" id="PF01909"/>
    </source>
</evidence>
<dbReference type="AlphaFoldDB" id="A0A931C9X4"/>
<evidence type="ECO:0000313" key="3">
    <source>
        <dbReference type="Proteomes" id="UP000598146"/>
    </source>
</evidence>
<protein>
    <submittedName>
        <fullName evidence="2">Nucleotidyltransferase domain-containing protein</fullName>
    </submittedName>
</protein>
<comment type="caution">
    <text evidence="2">The sequence shown here is derived from an EMBL/GenBank/DDBJ whole genome shotgun (WGS) entry which is preliminary data.</text>
</comment>
<gene>
    <name evidence="2" type="ORF">I4J89_18630</name>
</gene>
<evidence type="ECO:0000313" key="2">
    <source>
        <dbReference type="EMBL" id="MBG0563467.1"/>
    </source>
</evidence>
<dbReference type="Pfam" id="PF01909">
    <property type="entry name" value="NTP_transf_2"/>
    <property type="match status" value="1"/>
</dbReference>
<dbReference type="SUPFAM" id="SSF81301">
    <property type="entry name" value="Nucleotidyltransferase"/>
    <property type="match status" value="1"/>
</dbReference>
<dbReference type="RefSeq" id="WP_196415260.1">
    <property type="nucleotide sequence ID" value="NZ_JADQTO010000008.1"/>
</dbReference>
<sequence>MSFDLTATEYLIRADLLAPGLVEGLYLQGSIALGDYRHGVSDIDFVAVTEDPADPGLVQEIHRRMPRRPYFDGLYVTWDDLRADPASLAPGPAVHEGRVLPSSDFERNLVTWHVLAQGGVAIRGPQRPEIFTDWPALAASTRANLESYWRPWARRLRRHPMSLGSWAVSWGVLGVSRLRHTLVTERVTAKTEAGRYALRSYPGWERIIEEALRIRCGGPARYRDPFRRRADLLAYLEFALDPDRPPDADLLR</sequence>
<dbReference type="GO" id="GO:0016779">
    <property type="term" value="F:nucleotidyltransferase activity"/>
    <property type="evidence" value="ECO:0007669"/>
    <property type="project" value="InterPro"/>
</dbReference>
<reference evidence="2" key="1">
    <citation type="submission" date="2020-11" db="EMBL/GenBank/DDBJ databases">
        <title>Isolation and identification of active actinomycetes.</title>
        <authorList>
            <person name="Sun X."/>
        </authorList>
    </citation>
    <scope>NUCLEOTIDE SEQUENCE</scope>
    <source>
        <strain evidence="2">NEAU-A11</strain>
    </source>
</reference>
<organism evidence="2 3">
    <name type="scientific">Actinoplanes aureus</name>
    <dbReference type="NCBI Taxonomy" id="2792083"/>
    <lineage>
        <taxon>Bacteria</taxon>
        <taxon>Bacillati</taxon>
        <taxon>Actinomycetota</taxon>
        <taxon>Actinomycetes</taxon>
        <taxon>Micromonosporales</taxon>
        <taxon>Micromonosporaceae</taxon>
        <taxon>Actinoplanes</taxon>
    </lineage>
</organism>
<proteinExistence type="predicted"/>
<dbReference type="CDD" id="cd05403">
    <property type="entry name" value="NT_KNTase_like"/>
    <property type="match status" value="1"/>
</dbReference>
<dbReference type="EMBL" id="JADQTO010000008">
    <property type="protein sequence ID" value="MBG0563467.1"/>
    <property type="molecule type" value="Genomic_DNA"/>
</dbReference>
<dbReference type="Proteomes" id="UP000598146">
    <property type="component" value="Unassembled WGS sequence"/>
</dbReference>
<accession>A0A931C9X4</accession>
<feature type="domain" description="Polymerase nucleotidyl transferase" evidence="1">
    <location>
        <begin position="21"/>
        <end position="54"/>
    </location>
</feature>